<dbReference type="Proteomes" id="UP000317650">
    <property type="component" value="Chromosome 10"/>
</dbReference>
<reference evidence="2 3" key="1">
    <citation type="journal article" date="2019" name="Nat. Plants">
        <title>Genome sequencing of Musa balbisiana reveals subgenome evolution and function divergence in polyploid bananas.</title>
        <authorList>
            <person name="Yao X."/>
        </authorList>
    </citation>
    <scope>NUCLEOTIDE SEQUENCE [LARGE SCALE GENOMIC DNA]</scope>
    <source>
        <strain evidence="3">cv. DH-PKW</strain>
        <tissue evidence="2">Leaves</tissue>
    </source>
</reference>
<dbReference type="PANTHER" id="PTHR46234">
    <property type="entry name" value="ALPHA/BETA-HYDROLASES SUPERFAMILY PROTEIN"/>
    <property type="match status" value="1"/>
</dbReference>
<evidence type="ECO:0000313" key="2">
    <source>
        <dbReference type="EMBL" id="THU52978.1"/>
    </source>
</evidence>
<dbReference type="EMBL" id="PYDT01000008">
    <property type="protein sequence ID" value="THU52978.1"/>
    <property type="molecule type" value="Genomic_DNA"/>
</dbReference>
<dbReference type="InterPro" id="IPR003140">
    <property type="entry name" value="PLipase/COase/thioEstase"/>
</dbReference>
<dbReference type="AlphaFoldDB" id="A0A4S8IVV1"/>
<dbReference type="SUPFAM" id="SSF53474">
    <property type="entry name" value="alpha/beta-Hydrolases"/>
    <property type="match status" value="1"/>
</dbReference>
<dbReference type="Gene3D" id="3.40.50.1820">
    <property type="entry name" value="alpha/beta hydrolase"/>
    <property type="match status" value="2"/>
</dbReference>
<evidence type="ECO:0000259" key="1">
    <source>
        <dbReference type="Pfam" id="PF02230"/>
    </source>
</evidence>
<organism evidence="2 3">
    <name type="scientific">Musa balbisiana</name>
    <name type="common">Banana</name>
    <dbReference type="NCBI Taxonomy" id="52838"/>
    <lineage>
        <taxon>Eukaryota</taxon>
        <taxon>Viridiplantae</taxon>
        <taxon>Streptophyta</taxon>
        <taxon>Embryophyta</taxon>
        <taxon>Tracheophyta</taxon>
        <taxon>Spermatophyta</taxon>
        <taxon>Magnoliopsida</taxon>
        <taxon>Liliopsida</taxon>
        <taxon>Zingiberales</taxon>
        <taxon>Musaceae</taxon>
        <taxon>Musa</taxon>
    </lineage>
</organism>
<proteinExistence type="predicted"/>
<dbReference type="InterPro" id="IPR029058">
    <property type="entry name" value="AB_hydrolase_fold"/>
</dbReference>
<accession>A0A4S8IVV1</accession>
<dbReference type="Pfam" id="PF02230">
    <property type="entry name" value="Abhydrolase_2"/>
    <property type="match status" value="1"/>
</dbReference>
<protein>
    <recommendedName>
        <fullName evidence="1">Phospholipase/carboxylesterase/thioesterase domain-containing protein</fullName>
    </recommendedName>
</protein>
<gene>
    <name evidence="2" type="ORF">C4D60_Mb10t09610</name>
</gene>
<evidence type="ECO:0000313" key="3">
    <source>
        <dbReference type="Proteomes" id="UP000317650"/>
    </source>
</evidence>
<name>A0A4S8IVV1_MUSBA</name>
<feature type="domain" description="Phospholipase/carboxylesterase/thioesterase" evidence="1">
    <location>
        <begin position="234"/>
        <end position="416"/>
    </location>
</feature>
<sequence>MSNSSISVRQPSIIIQTAEAPQLNSPRTTHIRKMPGVVGDASMWLGTWDNFTLPRTSVWRQKASVTGSTLARHSTAATGSAGNEALSRGCPDRSAPRLSVLFALLVNPLMMDGRPFPPFPDPNSRTPSHPPLSPLALPNFCAHHTCCPAHSQQVLVLRLEAVKEKNFFSELMRLFQEQLLVGAASQLPPLPVQFGSCEGGEGALRAVSEMSYGSSSITSGAKTTARTFEYGRTHVVRPKGRHLATVVWLHGLGDHGASWSQLLETLPLPNIKWICPTAPTRPVAVFGGFPSNAWFDVGDLSESGPEDIEGMDASAAHIANLLSAEPADIKLGVGGFSMGAATALYSATCCAYGKYGSGKLYPVNLSAVVGLSGWLPCARSLKNKLEVSQDAARRTSSLPILLCHGKGISSYIDMQMSFIILHIKNASLFFFQDACFAFLLHLILMIHPKAAVILHSGDDVVLYKHGEKSSQVLKSVGFENVTFKTYNGLGHYTVPGEMEDVCKFLVTALGLDGSYS</sequence>
<dbReference type="GO" id="GO:0016787">
    <property type="term" value="F:hydrolase activity"/>
    <property type="evidence" value="ECO:0007669"/>
    <property type="project" value="InterPro"/>
</dbReference>
<keyword evidence="3" id="KW-1185">Reference proteome</keyword>
<comment type="caution">
    <text evidence="2">The sequence shown here is derived from an EMBL/GenBank/DDBJ whole genome shotgun (WGS) entry which is preliminary data.</text>
</comment>
<dbReference type="STRING" id="52838.A0A4S8IVV1"/>